<evidence type="ECO:0000256" key="1">
    <source>
        <dbReference type="ARBA" id="ARBA00001968"/>
    </source>
</evidence>
<feature type="region of interest" description="Disordered" evidence="7">
    <location>
        <begin position="260"/>
        <end position="279"/>
    </location>
</feature>
<comment type="cofactor">
    <cofactor evidence="1">
        <name>a divalent metal cation</name>
        <dbReference type="ChEBI" id="CHEBI:60240"/>
    </cofactor>
</comment>
<reference evidence="9 10" key="1">
    <citation type="submission" date="2022-05" db="EMBL/GenBank/DDBJ databases">
        <authorList>
            <consortium name="Genoscope - CEA"/>
            <person name="William W."/>
        </authorList>
    </citation>
    <scope>NUCLEOTIDE SEQUENCE [LARGE SCALE GENOMIC DNA]</scope>
</reference>
<evidence type="ECO:0000256" key="7">
    <source>
        <dbReference type="SAM" id="MobiDB-lite"/>
    </source>
</evidence>
<organism evidence="9 10">
    <name type="scientific">Porites lobata</name>
    <dbReference type="NCBI Taxonomy" id="104759"/>
    <lineage>
        <taxon>Eukaryota</taxon>
        <taxon>Metazoa</taxon>
        <taxon>Cnidaria</taxon>
        <taxon>Anthozoa</taxon>
        <taxon>Hexacorallia</taxon>
        <taxon>Scleractinia</taxon>
        <taxon>Fungiina</taxon>
        <taxon>Poritidae</taxon>
        <taxon>Porites</taxon>
    </lineage>
</organism>
<feature type="region of interest" description="Disordered" evidence="7">
    <location>
        <begin position="69"/>
        <end position="101"/>
    </location>
</feature>
<evidence type="ECO:0000259" key="8">
    <source>
        <dbReference type="PROSITE" id="PS50950"/>
    </source>
</evidence>
<dbReference type="SMART" id="SM00980">
    <property type="entry name" value="THAP"/>
    <property type="match status" value="1"/>
</dbReference>
<evidence type="ECO:0000256" key="5">
    <source>
        <dbReference type="ARBA" id="ARBA00023125"/>
    </source>
</evidence>
<dbReference type="Pfam" id="PF13359">
    <property type="entry name" value="DDE_Tnp_4"/>
    <property type="match status" value="1"/>
</dbReference>
<keyword evidence="2" id="KW-0479">Metal-binding</keyword>
<evidence type="ECO:0000256" key="3">
    <source>
        <dbReference type="ARBA" id="ARBA00022771"/>
    </source>
</evidence>
<dbReference type="PROSITE" id="PS50950">
    <property type="entry name" value="ZF_THAP"/>
    <property type="match status" value="1"/>
</dbReference>
<dbReference type="Proteomes" id="UP001159405">
    <property type="component" value="Unassembled WGS sequence"/>
</dbReference>
<dbReference type="InterPro" id="IPR027805">
    <property type="entry name" value="Transposase_HTH_dom"/>
</dbReference>
<evidence type="ECO:0000256" key="6">
    <source>
        <dbReference type="PROSITE-ProRule" id="PRU00309"/>
    </source>
</evidence>
<dbReference type="EMBL" id="CALNXK010000163">
    <property type="protein sequence ID" value="CAH3171361.1"/>
    <property type="molecule type" value="Genomic_DNA"/>
</dbReference>
<feature type="compositionally biased region" description="Polar residues" evidence="7">
    <location>
        <begin position="262"/>
        <end position="275"/>
    </location>
</feature>
<feature type="region of interest" description="Disordered" evidence="7">
    <location>
        <begin position="113"/>
        <end position="148"/>
    </location>
</feature>
<name>A0ABN8QYV0_9CNID</name>
<dbReference type="PANTHER" id="PTHR23080:SF144">
    <property type="entry name" value="SPINDLE AND KINETOCHORE ASSOCIATED COMPLEX SUBUNIT 3"/>
    <property type="match status" value="1"/>
</dbReference>
<accession>A0ABN8QYV0</accession>
<gene>
    <name evidence="9" type="ORF">PLOB_00011798</name>
</gene>
<proteinExistence type="predicted"/>
<keyword evidence="5 6" id="KW-0238">DNA-binding</keyword>
<dbReference type="PANTHER" id="PTHR23080">
    <property type="entry name" value="THAP DOMAIN PROTEIN"/>
    <property type="match status" value="1"/>
</dbReference>
<feature type="domain" description="THAP-type" evidence="8">
    <location>
        <begin position="23"/>
        <end position="105"/>
    </location>
</feature>
<keyword evidence="4" id="KW-0862">Zinc</keyword>
<dbReference type="Pfam" id="PF13613">
    <property type="entry name" value="HTH_Tnp_4"/>
    <property type="match status" value="1"/>
</dbReference>
<comment type="caution">
    <text evidence="9">The sequence shown here is derived from an EMBL/GenBank/DDBJ whole genome shotgun (WGS) entry which is preliminary data.</text>
</comment>
<protein>
    <recommendedName>
        <fullName evidence="8">THAP-type domain-containing protein</fullName>
    </recommendedName>
</protein>
<sequence>MSGHRNCAVFGCGNSGARLKEWMSIPCSVHECNQGTSQCDCAPPFTLFPFPTQLHDSERRQQWIKLVNRKDEKGRNRQPNSDSRICSIHFPEGRPTIQNPNPTINLGYTSVANSKKERKRPLIRETTPLTKKALHHNSGTGDNSSQTDVNTQANNNCICNDNTMKSENNCHRNDKNVNIISAKENEIHFLKKLVEKERREVSFWRKKFVNKQPPAFSAKLLNTDKKIKTFLGLPNKAAFEVLFKLLEKKAPKIKYWQGPKKYSSQNRRNFSSTPKKSGPRRLLSVKDELILTLMKLRLGSLNADLAVRFQISETTVSKVINTWVRFLAKELKCLIYNPSKNVALRHLPKKFNNAKYRSVRHIIDCTEMFIETPKDPKVKAATWSDYKHHHTLKVLVSIMPCGSFNFISEAWGGRASDVAITRNSGFYDILEYGDEVMADKGFIIAEDLLVRHCRLHIPPGKRGSEQMRKEDVTKTKEVANLRIFVEQAIRRLKTFKILKHEMPILLLDKFDDIVTICAALCNL</sequence>
<keyword evidence="3 6" id="KW-0863">Zinc-finger</keyword>
<evidence type="ECO:0000313" key="10">
    <source>
        <dbReference type="Proteomes" id="UP001159405"/>
    </source>
</evidence>
<keyword evidence="10" id="KW-1185">Reference proteome</keyword>
<dbReference type="InterPro" id="IPR027806">
    <property type="entry name" value="HARBI1_dom"/>
</dbReference>
<dbReference type="Pfam" id="PF05485">
    <property type="entry name" value="THAP"/>
    <property type="match status" value="1"/>
</dbReference>
<dbReference type="InterPro" id="IPR006612">
    <property type="entry name" value="THAP_Znf"/>
</dbReference>
<evidence type="ECO:0000256" key="4">
    <source>
        <dbReference type="ARBA" id="ARBA00022833"/>
    </source>
</evidence>
<dbReference type="SUPFAM" id="SSF57716">
    <property type="entry name" value="Glucocorticoid receptor-like (DNA-binding domain)"/>
    <property type="match status" value="1"/>
</dbReference>
<evidence type="ECO:0000256" key="2">
    <source>
        <dbReference type="ARBA" id="ARBA00022723"/>
    </source>
</evidence>
<evidence type="ECO:0000313" key="9">
    <source>
        <dbReference type="EMBL" id="CAH3171361.1"/>
    </source>
</evidence>
<feature type="compositionally biased region" description="Polar residues" evidence="7">
    <location>
        <begin position="137"/>
        <end position="148"/>
    </location>
</feature>